<dbReference type="Proteomes" id="UP001596542">
    <property type="component" value="Unassembled WGS sequence"/>
</dbReference>
<reference evidence="9" key="1">
    <citation type="journal article" date="2019" name="Int. J. Syst. Evol. Microbiol.">
        <title>The Global Catalogue of Microorganisms (GCM) 10K type strain sequencing project: providing services to taxonomists for standard genome sequencing and annotation.</title>
        <authorList>
            <consortium name="The Broad Institute Genomics Platform"/>
            <consortium name="The Broad Institute Genome Sequencing Center for Infectious Disease"/>
            <person name="Wu L."/>
            <person name="Ma J."/>
        </authorList>
    </citation>
    <scope>NUCLEOTIDE SEQUENCE [LARGE SCALE GENOMIC DNA]</scope>
    <source>
        <strain evidence="9">KACC 12508</strain>
    </source>
</reference>
<dbReference type="PANTHER" id="PTHR45339:SF5">
    <property type="entry name" value="HISTIDINE KINASE"/>
    <property type="match status" value="1"/>
</dbReference>
<dbReference type="SUPFAM" id="SSF52172">
    <property type="entry name" value="CheY-like"/>
    <property type="match status" value="1"/>
</dbReference>
<dbReference type="SUPFAM" id="SSF55874">
    <property type="entry name" value="ATPase domain of HSP90 chaperone/DNA topoisomerase II/histidine kinase"/>
    <property type="match status" value="1"/>
</dbReference>
<dbReference type="Pfam" id="PF00072">
    <property type="entry name" value="Response_reg"/>
    <property type="match status" value="1"/>
</dbReference>
<evidence type="ECO:0000259" key="6">
    <source>
        <dbReference type="PROSITE" id="PS50109"/>
    </source>
</evidence>
<keyword evidence="5" id="KW-1133">Transmembrane helix</keyword>
<feature type="transmembrane region" description="Helical" evidence="5">
    <location>
        <begin position="20"/>
        <end position="43"/>
    </location>
</feature>
<keyword evidence="5" id="KW-0472">Membrane</keyword>
<dbReference type="CDD" id="cd00082">
    <property type="entry name" value="HisKA"/>
    <property type="match status" value="1"/>
</dbReference>
<keyword evidence="3 4" id="KW-0597">Phosphoprotein</keyword>
<dbReference type="InterPro" id="IPR036097">
    <property type="entry name" value="HisK_dim/P_sf"/>
</dbReference>
<dbReference type="InterPro" id="IPR005467">
    <property type="entry name" value="His_kinase_dom"/>
</dbReference>
<dbReference type="Gene3D" id="1.10.287.130">
    <property type="match status" value="1"/>
</dbReference>
<evidence type="ECO:0000256" key="4">
    <source>
        <dbReference type="PROSITE-ProRule" id="PRU00169"/>
    </source>
</evidence>
<accession>A0ABW2IC47</accession>
<dbReference type="Pfam" id="PF00512">
    <property type="entry name" value="HisKA"/>
    <property type="match status" value="1"/>
</dbReference>
<comment type="caution">
    <text evidence="8">The sequence shown here is derived from an EMBL/GenBank/DDBJ whole genome shotgun (WGS) entry which is preliminary data.</text>
</comment>
<dbReference type="PANTHER" id="PTHR45339">
    <property type="entry name" value="HYBRID SIGNAL TRANSDUCTION HISTIDINE KINASE J"/>
    <property type="match status" value="1"/>
</dbReference>
<dbReference type="SUPFAM" id="SSF47384">
    <property type="entry name" value="Homodimeric domain of signal transducing histidine kinase"/>
    <property type="match status" value="1"/>
</dbReference>
<evidence type="ECO:0000313" key="9">
    <source>
        <dbReference type="Proteomes" id="UP001596542"/>
    </source>
</evidence>
<evidence type="ECO:0000256" key="5">
    <source>
        <dbReference type="SAM" id="Phobius"/>
    </source>
</evidence>
<feature type="domain" description="Histidine kinase" evidence="6">
    <location>
        <begin position="466"/>
        <end position="686"/>
    </location>
</feature>
<dbReference type="RefSeq" id="WP_382271786.1">
    <property type="nucleotide sequence ID" value="NZ_JBHTBU010000001.1"/>
</dbReference>
<dbReference type="GO" id="GO:0005524">
    <property type="term" value="F:ATP binding"/>
    <property type="evidence" value="ECO:0007669"/>
    <property type="project" value="UniProtKB-KW"/>
</dbReference>
<dbReference type="SMART" id="SM00388">
    <property type="entry name" value="HisKA"/>
    <property type="match status" value="1"/>
</dbReference>
<keyword evidence="9" id="KW-1185">Reference proteome</keyword>
<dbReference type="InterPro" id="IPR003594">
    <property type="entry name" value="HATPase_dom"/>
</dbReference>
<name>A0ABW2IC47_9BURK</name>
<dbReference type="InterPro" id="IPR003661">
    <property type="entry name" value="HisK_dim/P_dom"/>
</dbReference>
<dbReference type="InterPro" id="IPR001789">
    <property type="entry name" value="Sig_transdc_resp-reg_receiver"/>
</dbReference>
<keyword evidence="5" id="KW-0812">Transmembrane</keyword>
<evidence type="ECO:0000256" key="2">
    <source>
        <dbReference type="ARBA" id="ARBA00012438"/>
    </source>
</evidence>
<keyword evidence="8" id="KW-0547">Nucleotide-binding</keyword>
<gene>
    <name evidence="8" type="ORF">ACFQPC_10445</name>
</gene>
<dbReference type="InterPro" id="IPR004358">
    <property type="entry name" value="Sig_transdc_His_kin-like_C"/>
</dbReference>
<comment type="catalytic activity">
    <reaction evidence="1">
        <text>ATP + protein L-histidine = ADP + protein N-phospho-L-histidine.</text>
        <dbReference type="EC" id="2.7.13.3"/>
    </reaction>
</comment>
<dbReference type="InterPro" id="IPR036890">
    <property type="entry name" value="HATPase_C_sf"/>
</dbReference>
<feature type="domain" description="Response regulatory" evidence="7">
    <location>
        <begin position="819"/>
        <end position="933"/>
    </location>
</feature>
<sequence length="934" mass="103619">MKGEKRNNSNVSLAPTVPTILLKFLAMALLLCIAAGTALYLYWRLSNVVSSHRRQMNAAAYSAQLYFDQREALLHSIKNSAVLRKDTEKSKQDVAANLDGVTTLSFPAPEGASKWALLLTERDTSAITDANTRLIYAMAQPVTKMMSIWPEDKRVVGLDELQSRLILQALENVGNRGEQFLSQKMIWLYVPGKMHDSLYIFSLLDPFRPASGWLGLELRNIGSGVDLSSIHGSSYVLLDQNENIVLHGVQEPGLPLRIRQGVKEDTFGLSGKGFWPEYLALNKSVGEAGWRLVYYIPIRHLLYDDRGAIQLALALCALLFAGVFLGMRRIQKKLIVPALEQYDALLDMVAFSQTVIETAPVALCVLRRANGSVALANELTRSWFENEKDWQAAVLANQYGHKDRELTLHDGRHVHLTLAPTRYRGEEVLLCVFMDISAHKQIQESLLKDKLHADDANMAKTLFLTTMSHELRTPLHGMLGALELFSLTTVTDQQRMYLNAMQQSSSILLRTVSETLDIARIEAGAYELEATAFSPLLLIEEVIAAYAAPAERKALHIYGLPDPAMPEVLLGDVTRIKQILNNLMSNAIKFTDHGQIVLRSRLLSLENGTATIVFQVEDSGRGIDQEHLGRIFEPFYQVERNALLKSGTGLGLSICRRFAQMMGGTIWAMSEPDRGTRFSFTVALPATQDAALYEVRAFGGTKVYVYSDLPELSMNMCAWLNKWGARAHAYQAGTADEDGEAILLGIRHSGFAADVAWSGPRLVAELSALQTGHGRKDSLPVVRGYCIRTIAEAVSRLQPYRDMVESIHVKPLACSLNLNILAVEDNPINQMILKEQLAYLGCAVVFSGNGQEALDRPDVMEFDAILTDLNMPLVDGYELTERLRKRGYTKAVFGISANVIPEDEKRCLAAGMDLLMTKPLSLSVLQTNLQSIHS</sequence>
<dbReference type="Pfam" id="PF02518">
    <property type="entry name" value="HATPase_c"/>
    <property type="match status" value="1"/>
</dbReference>
<dbReference type="PROSITE" id="PS50110">
    <property type="entry name" value="RESPONSE_REGULATORY"/>
    <property type="match status" value="1"/>
</dbReference>
<dbReference type="PROSITE" id="PS50109">
    <property type="entry name" value="HIS_KIN"/>
    <property type="match status" value="1"/>
</dbReference>
<evidence type="ECO:0000313" key="8">
    <source>
        <dbReference type="EMBL" id="MFC7288455.1"/>
    </source>
</evidence>
<evidence type="ECO:0000256" key="3">
    <source>
        <dbReference type="ARBA" id="ARBA00022553"/>
    </source>
</evidence>
<evidence type="ECO:0000256" key="1">
    <source>
        <dbReference type="ARBA" id="ARBA00000085"/>
    </source>
</evidence>
<dbReference type="InterPro" id="IPR011006">
    <property type="entry name" value="CheY-like_superfamily"/>
</dbReference>
<dbReference type="CDD" id="cd17546">
    <property type="entry name" value="REC_hyHK_CKI1_RcsC-like"/>
    <property type="match status" value="1"/>
</dbReference>
<dbReference type="EC" id="2.7.13.3" evidence="2"/>
<protein>
    <recommendedName>
        <fullName evidence="2">histidine kinase</fullName>
        <ecNumber evidence="2">2.7.13.3</ecNumber>
    </recommendedName>
</protein>
<dbReference type="SMART" id="SM00387">
    <property type="entry name" value="HATPase_c"/>
    <property type="match status" value="1"/>
</dbReference>
<dbReference type="Gene3D" id="3.40.50.2300">
    <property type="match status" value="1"/>
</dbReference>
<organism evidence="8 9">
    <name type="scientific">Herminiimonas glaciei</name>
    <dbReference type="NCBI Taxonomy" id="523788"/>
    <lineage>
        <taxon>Bacteria</taxon>
        <taxon>Pseudomonadati</taxon>
        <taxon>Pseudomonadota</taxon>
        <taxon>Betaproteobacteria</taxon>
        <taxon>Burkholderiales</taxon>
        <taxon>Oxalobacteraceae</taxon>
        <taxon>Herminiimonas</taxon>
    </lineage>
</organism>
<evidence type="ECO:0000259" key="7">
    <source>
        <dbReference type="PROSITE" id="PS50110"/>
    </source>
</evidence>
<dbReference type="CDD" id="cd16922">
    <property type="entry name" value="HATPase_EvgS-ArcB-TorS-like"/>
    <property type="match status" value="1"/>
</dbReference>
<proteinExistence type="predicted"/>
<dbReference type="SMART" id="SM00448">
    <property type="entry name" value="REC"/>
    <property type="match status" value="1"/>
</dbReference>
<keyword evidence="8" id="KW-0067">ATP-binding</keyword>
<dbReference type="PRINTS" id="PR00344">
    <property type="entry name" value="BCTRLSENSOR"/>
</dbReference>
<dbReference type="EMBL" id="JBHTBU010000001">
    <property type="protein sequence ID" value="MFC7288455.1"/>
    <property type="molecule type" value="Genomic_DNA"/>
</dbReference>
<feature type="modified residue" description="4-aspartylphosphate" evidence="4">
    <location>
        <position position="868"/>
    </location>
</feature>
<dbReference type="Gene3D" id="3.30.565.10">
    <property type="entry name" value="Histidine kinase-like ATPase, C-terminal domain"/>
    <property type="match status" value="1"/>
</dbReference>